<protein>
    <recommendedName>
        <fullName evidence="3">Formate hydrogenlyase regulatory protein HycA</fullName>
    </recommendedName>
</protein>
<sequence length="156" mass="17614">MPIPAVIPIRYEPGYRTEHIGRYDEGQFFASVTAAYTDDFRPGADDWLRHRRWYAVLHRFDADGTHTGSDIWTPGPGVPADGRLDARLEQLLGSLPGLEFGDIAIRPFELRHDGIRFGLVPECHDEKAAEAGEPDWAELYPDRLGFSTPWNGEYST</sequence>
<dbReference type="OrthoDB" id="893411at2"/>
<evidence type="ECO:0000313" key="2">
    <source>
        <dbReference type="Proteomes" id="UP000466345"/>
    </source>
</evidence>
<proteinExistence type="predicted"/>
<dbReference type="Proteomes" id="UP000466345">
    <property type="component" value="Unassembled WGS sequence"/>
</dbReference>
<accession>A0A7K0CHF3</accession>
<dbReference type="AlphaFoldDB" id="A0A7K0CHF3"/>
<evidence type="ECO:0008006" key="3">
    <source>
        <dbReference type="Google" id="ProtNLM"/>
    </source>
</evidence>
<organism evidence="1 2">
    <name type="scientific">Streptomyces smaragdinus</name>
    <dbReference type="NCBI Taxonomy" id="2585196"/>
    <lineage>
        <taxon>Bacteria</taxon>
        <taxon>Bacillati</taxon>
        <taxon>Actinomycetota</taxon>
        <taxon>Actinomycetes</taxon>
        <taxon>Kitasatosporales</taxon>
        <taxon>Streptomycetaceae</taxon>
        <taxon>Streptomyces</taxon>
    </lineage>
</organism>
<reference evidence="1 2" key="1">
    <citation type="submission" date="2019-10" db="EMBL/GenBank/DDBJ databases">
        <title>Streptomyces smaragdinus sp. nov. and Streptomyces fabii sp. nov., isolated from the gut of fungus growing-termite Macrotermes natalensis.</title>
        <authorList>
            <person name="Schwitalla J."/>
            <person name="Benndorf R."/>
            <person name="Martin K."/>
            <person name="De Beer W."/>
            <person name="Kaster A.-K."/>
            <person name="Vollmers J."/>
            <person name="Poulsen M."/>
            <person name="Beemelmanns C."/>
        </authorList>
    </citation>
    <scope>NUCLEOTIDE SEQUENCE [LARGE SCALE GENOMIC DNA]</scope>
    <source>
        <strain evidence="1 2">RB5</strain>
    </source>
</reference>
<dbReference type="RefSeq" id="WP_153451952.1">
    <property type="nucleotide sequence ID" value="NZ_WEGJ01000006.1"/>
</dbReference>
<name>A0A7K0CHF3_9ACTN</name>
<comment type="caution">
    <text evidence="1">The sequence shown here is derived from an EMBL/GenBank/DDBJ whole genome shotgun (WGS) entry which is preliminary data.</text>
</comment>
<keyword evidence="2" id="KW-1185">Reference proteome</keyword>
<gene>
    <name evidence="1" type="ORF">SRB5_25660</name>
</gene>
<evidence type="ECO:0000313" key="1">
    <source>
        <dbReference type="EMBL" id="MQY12432.1"/>
    </source>
</evidence>
<dbReference type="EMBL" id="WEGJ01000006">
    <property type="protein sequence ID" value="MQY12432.1"/>
    <property type="molecule type" value="Genomic_DNA"/>
</dbReference>